<dbReference type="InterPro" id="IPR020596">
    <property type="entry name" value="rRNA_Ade_Mease_Trfase_CS"/>
</dbReference>
<evidence type="ECO:0000256" key="3">
    <source>
        <dbReference type="ARBA" id="ARBA00022603"/>
    </source>
</evidence>
<gene>
    <name evidence="11" type="ORF">EDEG_01216</name>
</gene>
<dbReference type="HAMAP" id="MF_00607">
    <property type="entry name" value="16SrRNA_methyltr_A"/>
    <property type="match status" value="1"/>
</dbReference>
<dbReference type="FunFam" id="3.40.50.150:FF:000081">
    <property type="entry name" value="rRNA adenine N(6)-methyltransferase"/>
    <property type="match status" value="1"/>
</dbReference>
<comment type="similarity">
    <text evidence="8 9">Belongs to the class I-like SAM-binding methyltransferase superfamily. rRNA adenine N(6)-methyltransferase family.</text>
</comment>
<evidence type="ECO:0000256" key="6">
    <source>
        <dbReference type="ARBA" id="ARBA00022884"/>
    </source>
</evidence>
<dbReference type="Gene3D" id="3.40.50.150">
    <property type="entry name" value="Vaccinia Virus protein VP39"/>
    <property type="match status" value="1"/>
</dbReference>
<dbReference type="VEuPathDB" id="MicrosporidiaDB:EDEG_01216"/>
<reference evidence="11 12" key="1">
    <citation type="submission" date="2011-08" db="EMBL/GenBank/DDBJ databases">
        <authorList>
            <person name="Liu Z.J."/>
            <person name="Shi F.L."/>
            <person name="Lu J.Q."/>
            <person name="Li M."/>
            <person name="Wang Z.L."/>
        </authorList>
    </citation>
    <scope>NUCLEOTIDE SEQUENCE [LARGE SCALE GENOMIC DNA]</scope>
    <source>
        <strain evidence="11 12">USNM 41457</strain>
    </source>
</reference>
<feature type="binding site" evidence="8">
    <location>
        <position position="61"/>
    </location>
    <ligand>
        <name>S-adenosyl-L-methionine</name>
        <dbReference type="ChEBI" id="CHEBI:59789"/>
    </ligand>
</feature>
<keyword evidence="5 8" id="KW-0949">S-adenosyl-L-methionine</keyword>
<evidence type="ECO:0000256" key="7">
    <source>
        <dbReference type="ARBA" id="ARBA00049478"/>
    </source>
</evidence>
<dbReference type="PANTHER" id="PTHR11727">
    <property type="entry name" value="DIMETHYLADENOSINE TRANSFERASE"/>
    <property type="match status" value="1"/>
</dbReference>
<dbReference type="SMART" id="SM00650">
    <property type="entry name" value="rADc"/>
    <property type="match status" value="1"/>
</dbReference>
<dbReference type="Pfam" id="PF00398">
    <property type="entry name" value="RrnaAD"/>
    <property type="match status" value="1"/>
</dbReference>
<organism evidence="11 12">
    <name type="scientific">Edhazardia aedis (strain USNM 41457)</name>
    <name type="common">Microsporidian parasite</name>
    <dbReference type="NCBI Taxonomy" id="1003232"/>
    <lineage>
        <taxon>Eukaryota</taxon>
        <taxon>Fungi</taxon>
        <taxon>Fungi incertae sedis</taxon>
        <taxon>Microsporidia</taxon>
        <taxon>Edhazardia</taxon>
    </lineage>
</organism>
<keyword evidence="4 8" id="KW-0808">Transferase</keyword>
<comment type="caution">
    <text evidence="11">The sequence shown here is derived from an EMBL/GenBank/DDBJ whole genome shotgun (WGS) entry which is preliminary data.</text>
</comment>
<dbReference type="Gene3D" id="1.10.8.480">
    <property type="match status" value="1"/>
</dbReference>
<dbReference type="GO" id="GO:0052909">
    <property type="term" value="F:18S rRNA (adenine(1779)-N(6)/adenine(1780)-N(6))-dimethyltransferase activity"/>
    <property type="evidence" value="ECO:0007669"/>
    <property type="project" value="UniProtKB-EC"/>
</dbReference>
<dbReference type="AlphaFoldDB" id="J9DAS8"/>
<dbReference type="InParanoid" id="J9DAS8"/>
<proteinExistence type="inferred from homology"/>
<dbReference type="FunCoup" id="J9DAS8">
    <property type="interactions" value="146"/>
</dbReference>
<dbReference type="InterPro" id="IPR011530">
    <property type="entry name" value="rRNA_adenine_dimethylase"/>
</dbReference>
<evidence type="ECO:0000256" key="4">
    <source>
        <dbReference type="ARBA" id="ARBA00022679"/>
    </source>
</evidence>
<feature type="binding site" evidence="8">
    <location>
        <position position="90"/>
    </location>
    <ligand>
        <name>S-adenosyl-L-methionine</name>
        <dbReference type="ChEBI" id="CHEBI:59789"/>
    </ligand>
</feature>
<feature type="domain" description="Ribosomal RNA adenine methylase transferase N-terminal" evidence="10">
    <location>
        <begin position="20"/>
        <end position="188"/>
    </location>
</feature>
<dbReference type="OrthoDB" id="74991at2759"/>
<dbReference type="EMBL" id="AFBI03000017">
    <property type="protein sequence ID" value="EJW04579.1"/>
    <property type="molecule type" value="Genomic_DNA"/>
</dbReference>
<dbReference type="OMA" id="GMFQKEV"/>
<evidence type="ECO:0000256" key="2">
    <source>
        <dbReference type="ARBA" id="ARBA00022552"/>
    </source>
</evidence>
<feature type="binding site" evidence="8">
    <location>
        <position position="13"/>
    </location>
    <ligand>
        <name>S-adenosyl-L-methionine</name>
        <dbReference type="ChEBI" id="CHEBI:59789"/>
    </ligand>
</feature>
<feature type="binding site" evidence="8">
    <location>
        <position position="15"/>
    </location>
    <ligand>
        <name>S-adenosyl-L-methionine</name>
        <dbReference type="ChEBI" id="CHEBI:59789"/>
    </ligand>
</feature>
<dbReference type="STRING" id="1003232.J9DAS8"/>
<dbReference type="PROSITE" id="PS51689">
    <property type="entry name" value="SAM_RNA_A_N6_MT"/>
    <property type="match status" value="1"/>
</dbReference>
<evidence type="ECO:0000256" key="1">
    <source>
        <dbReference type="ARBA" id="ARBA00002977"/>
    </source>
</evidence>
<keyword evidence="2 9" id="KW-0698">rRNA processing</keyword>
<evidence type="ECO:0000256" key="8">
    <source>
        <dbReference type="PROSITE-ProRule" id="PRU01026"/>
    </source>
</evidence>
<feature type="binding site" evidence="8">
    <location>
        <position position="105"/>
    </location>
    <ligand>
        <name>S-adenosyl-L-methionine</name>
        <dbReference type="ChEBI" id="CHEBI:59789"/>
    </ligand>
</feature>
<name>J9DAS8_EDHAE</name>
<dbReference type="GO" id="GO:0003723">
    <property type="term" value="F:RNA binding"/>
    <property type="evidence" value="ECO:0007669"/>
    <property type="project" value="UniProtKB-UniRule"/>
</dbReference>
<dbReference type="EC" id="2.1.1.-" evidence="9"/>
<dbReference type="Proteomes" id="UP000003163">
    <property type="component" value="Unassembled WGS sequence"/>
</dbReference>
<protein>
    <recommendedName>
        <fullName evidence="9">rRNA adenine N(6)-methyltransferase</fullName>
        <ecNumber evidence="9">2.1.1.-</ecNumber>
    </recommendedName>
</protein>
<evidence type="ECO:0000313" key="12">
    <source>
        <dbReference type="Proteomes" id="UP000003163"/>
    </source>
</evidence>
<evidence type="ECO:0000313" key="11">
    <source>
        <dbReference type="EMBL" id="EJW04579.1"/>
    </source>
</evidence>
<keyword evidence="3 8" id="KW-0489">Methyltransferase</keyword>
<comment type="catalytic activity">
    <reaction evidence="7">
        <text>adenosine(1779)/adenosine(1780) in 18S rRNA + 4 S-adenosyl-L-methionine = N(6)-dimethyladenosine(1779)/N(6)-dimethyladenosine(1780) in 18S rRNA + 4 S-adenosyl-L-homocysteine + 4 H(+)</text>
        <dbReference type="Rhea" id="RHEA:42780"/>
        <dbReference type="Rhea" id="RHEA-COMP:10234"/>
        <dbReference type="Rhea" id="RHEA-COMP:10236"/>
        <dbReference type="ChEBI" id="CHEBI:15378"/>
        <dbReference type="ChEBI" id="CHEBI:57856"/>
        <dbReference type="ChEBI" id="CHEBI:59789"/>
        <dbReference type="ChEBI" id="CHEBI:74411"/>
        <dbReference type="ChEBI" id="CHEBI:74493"/>
        <dbReference type="EC" id="2.1.1.183"/>
    </reaction>
</comment>
<dbReference type="HOGENOM" id="CLU_041220_2_3_1"/>
<dbReference type="NCBIfam" id="TIGR00755">
    <property type="entry name" value="ksgA"/>
    <property type="match status" value="1"/>
</dbReference>
<accession>J9DAS8</accession>
<evidence type="ECO:0000256" key="5">
    <source>
        <dbReference type="ARBA" id="ARBA00022691"/>
    </source>
</evidence>
<dbReference type="InterPro" id="IPR029063">
    <property type="entry name" value="SAM-dependent_MTases_sf"/>
</dbReference>
<keyword evidence="12" id="KW-1185">Reference proteome</keyword>
<reference evidence="12" key="2">
    <citation type="submission" date="2015-07" db="EMBL/GenBank/DDBJ databases">
        <title>Contrasting host-pathogen interactions and genome evolution in two generalist and specialist microsporidian pathogens of mosquitoes.</title>
        <authorList>
            <consortium name="The Broad Institute Genomics Platform"/>
            <consortium name="The Broad Institute Genome Sequencing Center for Infectious Disease"/>
            <person name="Cuomo C.A."/>
            <person name="Sanscrainte N.D."/>
            <person name="Goldberg J.M."/>
            <person name="Heiman D."/>
            <person name="Young S."/>
            <person name="Zeng Q."/>
            <person name="Becnel J.J."/>
            <person name="Birren B.W."/>
        </authorList>
    </citation>
    <scope>NUCLEOTIDE SEQUENCE [LARGE SCALE GENOMIC DNA]</scope>
    <source>
        <strain evidence="12">USNM 41457</strain>
    </source>
</reference>
<dbReference type="InterPro" id="IPR001737">
    <property type="entry name" value="KsgA/Erm"/>
</dbReference>
<dbReference type="SUPFAM" id="SSF53335">
    <property type="entry name" value="S-adenosyl-L-methionine-dependent methyltransferases"/>
    <property type="match status" value="1"/>
</dbReference>
<feature type="binding site" evidence="8">
    <location>
        <position position="40"/>
    </location>
    <ligand>
        <name>S-adenosyl-L-methionine</name>
        <dbReference type="ChEBI" id="CHEBI:59789"/>
    </ligand>
</feature>
<dbReference type="CDD" id="cd02440">
    <property type="entry name" value="AdoMet_MTases"/>
    <property type="match status" value="1"/>
</dbReference>
<dbReference type="PANTHER" id="PTHR11727:SF7">
    <property type="entry name" value="DIMETHYLADENOSINE TRANSFERASE-RELATED"/>
    <property type="match status" value="1"/>
</dbReference>
<dbReference type="InterPro" id="IPR020598">
    <property type="entry name" value="rRNA_Ade_methylase_Trfase_N"/>
</dbReference>
<keyword evidence="6 8" id="KW-0694">RNA-binding</keyword>
<evidence type="ECO:0000256" key="9">
    <source>
        <dbReference type="RuleBase" id="RU362106"/>
    </source>
</evidence>
<sequence length="277" mass="31406">MANPLFNKKLGQHILVNQTIIDTIITRAKIKSTDVVLEIGGGTGNLTMKLLEKAKRVVCYEKDPRLAMELVKKVNSVKGLVNKFELIVGDALKHDFPYFDLCISNIPYQISSPLTFKLLSYNFNAAYLMFQKEFADRLVAKPGSKEWCRLSVAVQIVANTEHVLNVSKKNFRPPPKVESSVVKIKPRYPKPPINLEELNKLLKICFLRRNKTLGSIFKGKGVKNIIKASLNEEDDCEKIVEDVLSRIDAGKMRSAKMSIEDFLVLMLEFKKENLHLS</sequence>
<comment type="function">
    <text evidence="1">Specifically dimethylates two adjacent adenosines in the loop of a conserved hairpin near the 3'-end of 18S rRNA in the 40S particle.</text>
</comment>
<evidence type="ECO:0000259" key="10">
    <source>
        <dbReference type="SMART" id="SM00650"/>
    </source>
</evidence>
<dbReference type="PROSITE" id="PS01131">
    <property type="entry name" value="RRNA_A_DIMETH"/>
    <property type="match status" value="1"/>
</dbReference>